<dbReference type="AlphaFoldDB" id="A0A7G1NX76"/>
<dbReference type="Proteomes" id="UP000516444">
    <property type="component" value="Chromosome"/>
</dbReference>
<keyword evidence="4" id="KW-1185">Reference proteome</keyword>
<keyword evidence="2" id="KW-0732">Signal</keyword>
<dbReference type="PROSITE" id="PS51257">
    <property type="entry name" value="PROKAR_LIPOPROTEIN"/>
    <property type="match status" value="1"/>
</dbReference>
<evidence type="ECO:0008006" key="5">
    <source>
        <dbReference type="Google" id="ProtNLM"/>
    </source>
</evidence>
<organism evidence="3 4">
    <name type="scientific">Streptomyces aurantiacus</name>
    <dbReference type="NCBI Taxonomy" id="47760"/>
    <lineage>
        <taxon>Bacteria</taxon>
        <taxon>Bacillati</taxon>
        <taxon>Actinomycetota</taxon>
        <taxon>Actinomycetes</taxon>
        <taxon>Kitasatosporales</taxon>
        <taxon>Streptomycetaceae</taxon>
        <taxon>Streptomyces</taxon>
        <taxon>Streptomyces aurantiacus group</taxon>
    </lineage>
</organism>
<dbReference type="EMBL" id="AP023440">
    <property type="protein sequence ID" value="BCL27212.1"/>
    <property type="molecule type" value="Genomic_DNA"/>
</dbReference>
<protein>
    <recommendedName>
        <fullName evidence="5">Lipoprotein</fullName>
    </recommendedName>
</protein>
<feature type="region of interest" description="Disordered" evidence="1">
    <location>
        <begin position="25"/>
        <end position="50"/>
    </location>
</feature>
<evidence type="ECO:0000256" key="2">
    <source>
        <dbReference type="SAM" id="SignalP"/>
    </source>
</evidence>
<accession>A0A7G1NX76</accession>
<feature type="chain" id="PRO_5028923464" description="Lipoprotein" evidence="2">
    <location>
        <begin position="23"/>
        <end position="302"/>
    </location>
</feature>
<name>A0A7G1NX76_9ACTN</name>
<feature type="region of interest" description="Disordered" evidence="1">
    <location>
        <begin position="108"/>
        <end position="162"/>
    </location>
</feature>
<dbReference type="KEGG" id="sgm:GCM10017557_20710"/>
<sequence>MRTRRVGKSVTGTVLIMLLAGACGTSNPTGDSRKEVEPPVPANPPAVDPSTLSLPLDAYRSTKAEQQTIHDGYSRLMVDCMKRYGFDYSPSRSTGYLEQRNTRRYGITDSTHAAQRGYHPASSVVEKRRSAAAKPAMSASAQSVASGKGQSKRNGRTVPVGGCNGEARRTLLQGLRQAPRLDLVDELALQSYDRSLRHSKVVAAISAWSACMAKSGYNYRTPSDANNDRVFNTDEPTAQETATAVADVACKKQTNLVGIWSTVDIAYQKRLIEQNAQALDLVKRALTTEVKNAAAGRGIRSE</sequence>
<reference evidence="3 4" key="1">
    <citation type="journal article" date="2014" name="Int. J. Syst. Evol. Microbiol.">
        <title>Complete genome sequence of Corynebacterium casei LMG S-19264T (=DSM 44701T), isolated from a smear-ripened cheese.</title>
        <authorList>
            <consortium name="US DOE Joint Genome Institute (JGI-PGF)"/>
            <person name="Walter F."/>
            <person name="Albersmeier A."/>
            <person name="Kalinowski J."/>
            <person name="Ruckert C."/>
        </authorList>
    </citation>
    <scope>NUCLEOTIDE SEQUENCE [LARGE SCALE GENOMIC DNA]</scope>
    <source>
        <strain evidence="3 4">JCM 4677</strain>
    </source>
</reference>
<gene>
    <name evidence="3" type="ORF">GCM10017557_20710</name>
</gene>
<evidence type="ECO:0000313" key="3">
    <source>
        <dbReference type="EMBL" id="BCL27212.1"/>
    </source>
</evidence>
<feature type="signal peptide" evidence="2">
    <location>
        <begin position="1"/>
        <end position="22"/>
    </location>
</feature>
<proteinExistence type="predicted"/>
<feature type="compositionally biased region" description="Low complexity" evidence="1">
    <location>
        <begin position="132"/>
        <end position="143"/>
    </location>
</feature>
<evidence type="ECO:0000313" key="4">
    <source>
        <dbReference type="Proteomes" id="UP000516444"/>
    </source>
</evidence>
<evidence type="ECO:0000256" key="1">
    <source>
        <dbReference type="SAM" id="MobiDB-lite"/>
    </source>
</evidence>
<feature type="compositionally biased region" description="Pro residues" evidence="1">
    <location>
        <begin position="38"/>
        <end position="47"/>
    </location>
</feature>